<dbReference type="EMBL" id="JARGEQ010000040">
    <property type="protein sequence ID" value="MDF1585678.1"/>
    <property type="molecule type" value="Genomic_DNA"/>
</dbReference>
<feature type="domain" description="PAC" evidence="3">
    <location>
        <begin position="449"/>
        <end position="501"/>
    </location>
</feature>
<proteinExistence type="predicted"/>
<feature type="coiled-coil region" evidence="1">
    <location>
        <begin position="622"/>
        <end position="649"/>
    </location>
</feature>
<dbReference type="PROSITE" id="PS50112">
    <property type="entry name" value="PAS"/>
    <property type="match status" value="2"/>
</dbReference>
<dbReference type="InterPro" id="IPR013656">
    <property type="entry name" value="PAS_4"/>
</dbReference>
<evidence type="ECO:0000259" key="2">
    <source>
        <dbReference type="PROSITE" id="PS50112"/>
    </source>
</evidence>
<dbReference type="PANTHER" id="PTHR44757:SF2">
    <property type="entry name" value="BIOFILM ARCHITECTURE MAINTENANCE PROTEIN MBAA"/>
    <property type="match status" value="1"/>
</dbReference>
<feature type="domain" description="PAC" evidence="3">
    <location>
        <begin position="196"/>
        <end position="248"/>
    </location>
</feature>
<accession>A0AAP3UY21</accession>
<reference evidence="5 6" key="1">
    <citation type="submission" date="2023-03" db="EMBL/GenBank/DDBJ databases">
        <title>YIM 152171 draft genome.</title>
        <authorList>
            <person name="Yang Z."/>
        </authorList>
    </citation>
    <scope>NUCLEOTIDE SEQUENCE [LARGE SCALE GENOMIC DNA]</scope>
    <source>
        <strain evidence="5 6">YIM 152171</strain>
    </source>
</reference>
<dbReference type="Pfam" id="PF08447">
    <property type="entry name" value="PAS_3"/>
    <property type="match status" value="1"/>
</dbReference>
<keyword evidence="6" id="KW-1185">Reference proteome</keyword>
<gene>
    <name evidence="5" type="ORF">PZ740_04665</name>
</gene>
<dbReference type="InterPro" id="IPR000700">
    <property type="entry name" value="PAS-assoc_C"/>
</dbReference>
<dbReference type="SMART" id="SM00267">
    <property type="entry name" value="GGDEF"/>
    <property type="match status" value="1"/>
</dbReference>
<dbReference type="NCBIfam" id="TIGR00254">
    <property type="entry name" value="GGDEF"/>
    <property type="match status" value="1"/>
</dbReference>
<dbReference type="Proteomes" id="UP001301140">
    <property type="component" value="Unassembled WGS sequence"/>
</dbReference>
<dbReference type="Gene3D" id="2.10.70.100">
    <property type="match status" value="1"/>
</dbReference>
<dbReference type="CDD" id="cd00130">
    <property type="entry name" value="PAS"/>
    <property type="match status" value="2"/>
</dbReference>
<name>A0AAP3UY21_9PROT</name>
<feature type="domain" description="PAC" evidence="3">
    <location>
        <begin position="321"/>
        <end position="373"/>
    </location>
</feature>
<dbReference type="Gene3D" id="3.30.450.20">
    <property type="entry name" value="PAS domain"/>
    <property type="match status" value="6"/>
</dbReference>
<dbReference type="SMART" id="SM00086">
    <property type="entry name" value="PAC"/>
    <property type="match status" value="4"/>
</dbReference>
<dbReference type="Gene3D" id="3.30.70.270">
    <property type="match status" value="1"/>
</dbReference>
<dbReference type="Pfam" id="PF13426">
    <property type="entry name" value="PAS_9"/>
    <property type="match status" value="1"/>
</dbReference>
<dbReference type="PROSITE" id="PS50113">
    <property type="entry name" value="PAC"/>
    <property type="match status" value="4"/>
</dbReference>
<protein>
    <submittedName>
        <fullName evidence="5">PAS domain S-box protein</fullName>
    </submittedName>
</protein>
<organism evidence="5 6">
    <name type="scientific">Marinimicrococcus flavescens</name>
    <dbReference type="NCBI Taxonomy" id="3031815"/>
    <lineage>
        <taxon>Bacteria</taxon>
        <taxon>Pseudomonadati</taxon>
        <taxon>Pseudomonadota</taxon>
        <taxon>Alphaproteobacteria</taxon>
        <taxon>Geminicoccales</taxon>
        <taxon>Geminicoccaceae</taxon>
        <taxon>Marinimicrococcus</taxon>
    </lineage>
</organism>
<dbReference type="InterPro" id="IPR000014">
    <property type="entry name" value="PAS"/>
</dbReference>
<keyword evidence="1" id="KW-0175">Coiled coil</keyword>
<feature type="domain" description="GGDEF" evidence="4">
    <location>
        <begin position="945"/>
        <end position="1078"/>
    </location>
</feature>
<dbReference type="InterPro" id="IPR052155">
    <property type="entry name" value="Biofilm_reg_signaling"/>
</dbReference>
<dbReference type="AlphaFoldDB" id="A0AAP3UY21"/>
<dbReference type="InterPro" id="IPR000160">
    <property type="entry name" value="GGDEF_dom"/>
</dbReference>
<dbReference type="InterPro" id="IPR013655">
    <property type="entry name" value="PAS_fold_3"/>
</dbReference>
<evidence type="ECO:0000259" key="4">
    <source>
        <dbReference type="PROSITE" id="PS50887"/>
    </source>
</evidence>
<dbReference type="Pfam" id="PF00990">
    <property type="entry name" value="GGDEF"/>
    <property type="match status" value="1"/>
</dbReference>
<feature type="domain" description="PAS" evidence="2">
    <location>
        <begin position="787"/>
        <end position="835"/>
    </location>
</feature>
<evidence type="ECO:0000256" key="1">
    <source>
        <dbReference type="SAM" id="Coils"/>
    </source>
</evidence>
<evidence type="ECO:0000313" key="5">
    <source>
        <dbReference type="EMBL" id="MDF1585678.1"/>
    </source>
</evidence>
<dbReference type="InterPro" id="IPR029787">
    <property type="entry name" value="Nucleotide_cyclase"/>
</dbReference>
<dbReference type="SUPFAM" id="SSF55785">
    <property type="entry name" value="PYP-like sensor domain (PAS domain)"/>
    <property type="match status" value="6"/>
</dbReference>
<dbReference type="SUPFAM" id="SSF55073">
    <property type="entry name" value="Nucleotide cyclase"/>
    <property type="match status" value="1"/>
</dbReference>
<dbReference type="NCBIfam" id="TIGR00229">
    <property type="entry name" value="sensory_box"/>
    <property type="match status" value="3"/>
</dbReference>
<feature type="coiled-coil region" evidence="1">
    <location>
        <begin position="756"/>
        <end position="797"/>
    </location>
</feature>
<evidence type="ECO:0000259" key="3">
    <source>
        <dbReference type="PROSITE" id="PS50113"/>
    </source>
</evidence>
<dbReference type="PANTHER" id="PTHR44757">
    <property type="entry name" value="DIGUANYLATE CYCLASE DGCP"/>
    <property type="match status" value="1"/>
</dbReference>
<dbReference type="SMART" id="SM00091">
    <property type="entry name" value="PAS"/>
    <property type="match status" value="5"/>
</dbReference>
<dbReference type="InterPro" id="IPR035965">
    <property type="entry name" value="PAS-like_dom_sf"/>
</dbReference>
<evidence type="ECO:0000313" key="6">
    <source>
        <dbReference type="Proteomes" id="UP001301140"/>
    </source>
</evidence>
<dbReference type="InterPro" id="IPR043128">
    <property type="entry name" value="Rev_trsase/Diguanyl_cyclase"/>
</dbReference>
<dbReference type="PROSITE" id="PS50887">
    <property type="entry name" value="GGDEF"/>
    <property type="match status" value="1"/>
</dbReference>
<dbReference type="InterPro" id="IPR001610">
    <property type="entry name" value="PAC"/>
</dbReference>
<dbReference type="RefSeq" id="WP_327788225.1">
    <property type="nucleotide sequence ID" value="NZ_JARGEQ010000040.1"/>
</dbReference>
<comment type="caution">
    <text evidence="5">The sequence shown here is derived from an EMBL/GenBank/DDBJ whole genome shotgun (WGS) entry which is preliminary data.</text>
</comment>
<dbReference type="FunFam" id="3.30.70.270:FF:000001">
    <property type="entry name" value="Diguanylate cyclase domain protein"/>
    <property type="match status" value="1"/>
</dbReference>
<feature type="domain" description="PAC" evidence="3">
    <location>
        <begin position="579"/>
        <end position="631"/>
    </location>
</feature>
<dbReference type="GO" id="GO:0003824">
    <property type="term" value="F:catalytic activity"/>
    <property type="evidence" value="ECO:0007669"/>
    <property type="project" value="UniProtKB-ARBA"/>
</dbReference>
<sequence>MTDAGSPTTPAAFGAVTEIIGRWSMSPERTRITLSGAVALHLLGRRRGSLSLAAFLARLPDGAGQAGLAGLFEHRPALAPHRLVLLDEQGIAASFAFSVLRDRPHRRGLVERIESDPADDAGAGEPGLRLFVRNLPVAIAMFDTAMRYVVASERWIEQYGLDETALAGRRQEELLPQTPDRWRQTLARSLAGATLHGEDELFIRPDGSRERVRWEARPFRGYGGKVTGVLVFTEFVTARVEAERRLRKSEQRLASYLETASDWLWEMDAELRFSGRTPPAVCTAVSSRGRTRWEFAGIADPDDDPIWRRHKADLEARRPFRNFTFAWRDATGRLVWLETSGDPQFDENGTFTGYRGTGRDVTRRVEAETRLRRQAEQLDLASDIARMGYWNRDMATGTVQWSQGLYRIAGLDPADFTPTLANRFDLYHPEDRASLIDSLETARVTRSEFEARVRVCRPDGSIRHVINRGRFLSTGDDGPEHCFGVLMDVTEQVEARLALDERNRANAIYRAMIEALPDLVYANDCAGRFLAANQATAQYMGVSAGEELLGRAFADFMTGEDAAQLCGDAGALLEQGDTVIAEQHVRLPDGSRAWFCSLRAPLHDIGGKLIGNVGHSRDITLEKQARAEIERLTREAERAHDILREATAVMGAGFAVFDPKDRLALCNDTFARTYGAPAATLRGMTFAELQALPAFRTALDLQGMSFEAWLEWRLASHRRADGTPFENWVGAEALYVREQRTRSGYSVLLRTNVTDLKRVEAELRSRNEELARLTAELERSKAEAERSRDLLRDATNVMRDGIALFDKDDRLVLCNESYASSFGHSSAGILGRSFVELMRLPAFASRVDTRGMTFEAWLDWRIKMHRQASGVPFEGAIEGEAYYMREQRTADGSTLIVRAQITQLKRVEQELRRLATTDGLTGAGNRRDFTEQGAQFLARARAEGAPAALLLFDIDHFKRINDAFGHEGGDEALRRVSRRCAELLDGRGPFARWGGEEFIMLLPHADHTEAQIFAERIRSAVAALEIESATGSFRLTLSLGWAVSERGEEDLDELIRRADEALYLAKASGRNRVRAAGEGK</sequence>
<dbReference type="Pfam" id="PF12860">
    <property type="entry name" value="PAS_7"/>
    <property type="match status" value="1"/>
</dbReference>
<dbReference type="CDD" id="cd01949">
    <property type="entry name" value="GGDEF"/>
    <property type="match status" value="1"/>
</dbReference>
<feature type="domain" description="PAS" evidence="2">
    <location>
        <begin position="505"/>
        <end position="576"/>
    </location>
</feature>
<dbReference type="Pfam" id="PF08448">
    <property type="entry name" value="PAS_4"/>
    <property type="match status" value="2"/>
</dbReference>